<keyword evidence="6" id="KW-1185">Reference proteome</keyword>
<dbReference type="eggNOG" id="COG3489">
    <property type="taxonomic scope" value="Bacteria"/>
</dbReference>
<evidence type="ECO:0000256" key="1">
    <source>
        <dbReference type="ARBA" id="ARBA00004196"/>
    </source>
</evidence>
<feature type="chain" id="PRO_5001962166" description="Imelysin-like domain-containing protein" evidence="3">
    <location>
        <begin position="22"/>
        <end position="331"/>
    </location>
</feature>
<evidence type="ECO:0000313" key="6">
    <source>
        <dbReference type="Proteomes" id="UP000030004"/>
    </source>
</evidence>
<dbReference type="Proteomes" id="UP000030004">
    <property type="component" value="Unassembled WGS sequence"/>
</dbReference>
<sequence>MTHAIRRAALATLLLAAPAHADVDAAITDHILPGFTEFSNAANALSDVAAEDCTAQAVAPAYQEAFDAWMGVSHLTFGPLEDQGRALAIAFWPDKRGMVRSTVARLVADQDAATATAEDFAEVSVAGRGLFALEYLLFDPDFAGYDAGSYSCELVQAVSADLARMAAETRADWSDYATTLQTAGEAGNTTYLTEKEAAQELFTALVSGLEWTADQRLGRPMGSFDRPRPERAEARRSGRSLRNVILSVEALEDLARHLANGPIPETEAAFATVLDLARELDDPVLAGVADPAGRLKVEILQQHIKTAKTYAAAEIGPQFGVAAGFNATDGD</sequence>
<comment type="caution">
    <text evidence="5">The sequence shown here is derived from an EMBL/GenBank/DDBJ whole genome shotgun (WGS) entry which is preliminary data.</text>
</comment>
<evidence type="ECO:0000313" key="5">
    <source>
        <dbReference type="EMBL" id="KGM49205.1"/>
    </source>
</evidence>
<evidence type="ECO:0000256" key="2">
    <source>
        <dbReference type="ARBA" id="ARBA00022729"/>
    </source>
</evidence>
<keyword evidence="2 3" id="KW-0732">Signal</keyword>
<dbReference type="InterPro" id="IPR038352">
    <property type="entry name" value="Imelysin_sf"/>
</dbReference>
<feature type="signal peptide" evidence="3">
    <location>
        <begin position="1"/>
        <end position="21"/>
    </location>
</feature>
<dbReference type="AlphaFoldDB" id="A0A0A0EFV5"/>
<dbReference type="RefSeq" id="WP_043748360.1">
    <property type="nucleotide sequence ID" value="NZ_AQQX01000003.1"/>
</dbReference>
<dbReference type="Pfam" id="PF09375">
    <property type="entry name" value="Peptidase_M75"/>
    <property type="match status" value="1"/>
</dbReference>
<evidence type="ECO:0000256" key="3">
    <source>
        <dbReference type="SAM" id="SignalP"/>
    </source>
</evidence>
<feature type="domain" description="Imelysin-like" evidence="4">
    <location>
        <begin position="31"/>
        <end position="306"/>
    </location>
</feature>
<organism evidence="5 6">
    <name type="scientific">Pseudooceanicola atlanticus</name>
    <dbReference type="NCBI Taxonomy" id="1461694"/>
    <lineage>
        <taxon>Bacteria</taxon>
        <taxon>Pseudomonadati</taxon>
        <taxon>Pseudomonadota</taxon>
        <taxon>Alphaproteobacteria</taxon>
        <taxon>Rhodobacterales</taxon>
        <taxon>Paracoccaceae</taxon>
        <taxon>Pseudooceanicola</taxon>
    </lineage>
</organism>
<dbReference type="Gene3D" id="1.20.1420.20">
    <property type="entry name" value="M75 peptidase, HXXE motif"/>
    <property type="match status" value="1"/>
</dbReference>
<comment type="subcellular location">
    <subcellularLocation>
        <location evidence="1">Cell envelope</location>
    </subcellularLocation>
</comment>
<protein>
    <recommendedName>
        <fullName evidence="4">Imelysin-like domain-containing protein</fullName>
    </recommendedName>
</protein>
<dbReference type="CDD" id="cd14659">
    <property type="entry name" value="Imelysin-like_IPPA"/>
    <property type="match status" value="1"/>
</dbReference>
<reference evidence="5 6" key="1">
    <citation type="journal article" date="2015" name="Antonie Van Leeuwenhoek">
        <title>Pseudooceanicola atlanticus gen. nov. sp. nov., isolated from surface seawater of the Atlantic Ocean and reclassification of Oceanicola batsensis, Oceanicola marinus, Oceanicola nitratireducens, Oceanicola nanhaiensis, Oceanicola antarcticus and Oceanicola flagellatus, as Pseudooceanicola batsensis comb. nov., Pseudooceanicola marinus comb. nov., Pseudooceanicola nitratireducens comb. nov., Pseudooceanicola nanhaiensis comb. nov., Pseudooceanicola antarcticus comb. nov., and Pseudooceanicola flagellatus comb. nov.</title>
        <authorList>
            <person name="Lai Q."/>
            <person name="Li G."/>
            <person name="Liu X."/>
            <person name="Du Y."/>
            <person name="Sun F."/>
            <person name="Shao Z."/>
        </authorList>
    </citation>
    <scope>NUCLEOTIDE SEQUENCE [LARGE SCALE GENOMIC DNA]</scope>
    <source>
        <strain evidence="5 6">22II-s11g</strain>
    </source>
</reference>
<dbReference type="InterPro" id="IPR034984">
    <property type="entry name" value="Imelysin-like_IPPA"/>
</dbReference>
<name>A0A0A0EFV5_9RHOB</name>
<dbReference type="OrthoDB" id="5729110at2"/>
<accession>A0A0A0EFV5</accession>
<dbReference type="STRING" id="1461694.ATO9_11110"/>
<dbReference type="InterPro" id="IPR018976">
    <property type="entry name" value="Imelysin-like"/>
</dbReference>
<proteinExistence type="predicted"/>
<dbReference type="EMBL" id="AQQX01000003">
    <property type="protein sequence ID" value="KGM49205.1"/>
    <property type="molecule type" value="Genomic_DNA"/>
</dbReference>
<gene>
    <name evidence="5" type="ORF">ATO9_11110</name>
</gene>
<evidence type="ECO:0000259" key="4">
    <source>
        <dbReference type="Pfam" id="PF09375"/>
    </source>
</evidence>
<dbReference type="GO" id="GO:0030313">
    <property type="term" value="C:cell envelope"/>
    <property type="evidence" value="ECO:0007669"/>
    <property type="project" value="UniProtKB-SubCell"/>
</dbReference>